<evidence type="ECO:0000256" key="4">
    <source>
        <dbReference type="ARBA" id="ARBA00022619"/>
    </source>
</evidence>
<feature type="binding site" evidence="7">
    <location>
        <position position="22"/>
    </location>
    <ligand>
        <name>5-amino-6-(D-ribitylamino)uracil</name>
        <dbReference type="ChEBI" id="CHEBI:15934"/>
    </ligand>
</feature>
<comment type="similarity">
    <text evidence="2 7">Belongs to the DMRL synthase family.</text>
</comment>
<dbReference type="GO" id="GO:0009231">
    <property type="term" value="P:riboflavin biosynthetic process"/>
    <property type="evidence" value="ECO:0007669"/>
    <property type="project" value="UniProtKB-UniRule"/>
</dbReference>
<protein>
    <recommendedName>
        <fullName evidence="3 7">6,7-dimethyl-8-ribityllumazine synthase</fullName>
        <shortName evidence="7">DMRL synthase</shortName>
        <shortName evidence="7">LS</shortName>
        <shortName evidence="7">Lumazine synthase</shortName>
        <ecNumber evidence="3 7">2.5.1.78</ecNumber>
    </recommendedName>
</protein>
<dbReference type="GO" id="GO:0009349">
    <property type="term" value="C:riboflavin synthase complex"/>
    <property type="evidence" value="ECO:0007669"/>
    <property type="project" value="UniProtKB-UniRule"/>
</dbReference>
<sequence length="181" mass="19405">MQEFKGSLDGSNKSFAIVVARFNEAYTQILLDGAIDSLLRLGVSEEDIDVYWVPGSFEVATVALDAARTQNYDGIITLGVLIRGATAHFDLVANQATAGIARVHELTGVPIVFGIVTAENLEQAQERCGTKMGNRGWEAAQSAVELVNLGQAFVEEEFSPEEAEGPLVDPPSSDEDSFARA</sequence>
<feature type="active site" description="Proton donor" evidence="7">
    <location>
        <position position="88"/>
    </location>
</feature>
<evidence type="ECO:0000313" key="9">
    <source>
        <dbReference type="EMBL" id="NNF07284.1"/>
    </source>
</evidence>
<feature type="binding site" evidence="7">
    <location>
        <position position="113"/>
    </location>
    <ligand>
        <name>5-amino-6-(D-ribitylamino)uracil</name>
        <dbReference type="ChEBI" id="CHEBI:15934"/>
    </ligand>
</feature>
<comment type="pathway">
    <text evidence="1 7">Cofactor biosynthesis; riboflavin biosynthesis; riboflavin from 2-hydroxy-3-oxobutyl phosphate and 5-amino-6-(D-ribitylamino)uracil: step 1/2.</text>
</comment>
<evidence type="ECO:0000256" key="5">
    <source>
        <dbReference type="ARBA" id="ARBA00022679"/>
    </source>
</evidence>
<dbReference type="InterPro" id="IPR036467">
    <property type="entry name" value="LS/RS_sf"/>
</dbReference>
<dbReference type="NCBIfam" id="TIGR00114">
    <property type="entry name" value="lumazine-synth"/>
    <property type="match status" value="1"/>
</dbReference>
<evidence type="ECO:0000256" key="8">
    <source>
        <dbReference type="SAM" id="MobiDB-lite"/>
    </source>
</evidence>
<accession>A0A7Y2ECF7</accession>
<evidence type="ECO:0000256" key="3">
    <source>
        <dbReference type="ARBA" id="ARBA00012664"/>
    </source>
</evidence>
<evidence type="ECO:0000256" key="1">
    <source>
        <dbReference type="ARBA" id="ARBA00004917"/>
    </source>
</evidence>
<dbReference type="InterPro" id="IPR034964">
    <property type="entry name" value="LS"/>
</dbReference>
<dbReference type="AlphaFoldDB" id="A0A7Y2ECF7"/>
<dbReference type="UniPathway" id="UPA00275">
    <property type="reaction ID" value="UER00404"/>
</dbReference>
<gene>
    <name evidence="7" type="primary">ribH</name>
    <name evidence="9" type="ORF">HKN21_11035</name>
</gene>
<dbReference type="CDD" id="cd09209">
    <property type="entry name" value="Lumazine_synthase-I"/>
    <property type="match status" value="1"/>
</dbReference>
<evidence type="ECO:0000313" key="10">
    <source>
        <dbReference type="Proteomes" id="UP000547674"/>
    </source>
</evidence>
<feature type="binding site" evidence="7">
    <location>
        <begin position="85"/>
        <end position="86"/>
    </location>
    <ligand>
        <name>(2S)-2-hydroxy-3-oxobutyl phosphate</name>
        <dbReference type="ChEBI" id="CHEBI:58830"/>
    </ligand>
</feature>
<dbReference type="EMBL" id="JABDJR010000442">
    <property type="protein sequence ID" value="NNF07284.1"/>
    <property type="molecule type" value="Genomic_DNA"/>
</dbReference>
<feature type="compositionally biased region" description="Acidic residues" evidence="8">
    <location>
        <begin position="172"/>
        <end position="181"/>
    </location>
</feature>
<dbReference type="EC" id="2.5.1.78" evidence="3 7"/>
<dbReference type="PANTHER" id="PTHR21058">
    <property type="entry name" value="6,7-DIMETHYL-8-RIBITYLLUMAZINE SYNTHASE DMRL SYNTHASE LUMAZINE SYNTHASE"/>
    <property type="match status" value="1"/>
</dbReference>
<feature type="region of interest" description="Disordered" evidence="8">
    <location>
        <begin position="158"/>
        <end position="181"/>
    </location>
</feature>
<feature type="binding site" evidence="7">
    <location>
        <begin position="56"/>
        <end position="58"/>
    </location>
    <ligand>
        <name>5-amino-6-(D-ribitylamino)uracil</name>
        <dbReference type="ChEBI" id="CHEBI:15934"/>
    </ligand>
</feature>
<name>A0A7Y2ECF7_UNCEI</name>
<dbReference type="SUPFAM" id="SSF52121">
    <property type="entry name" value="Lumazine synthase"/>
    <property type="match status" value="1"/>
</dbReference>
<proteinExistence type="inferred from homology"/>
<keyword evidence="5 7" id="KW-0808">Transferase</keyword>
<dbReference type="Pfam" id="PF00885">
    <property type="entry name" value="DMRL_synthase"/>
    <property type="match status" value="1"/>
</dbReference>
<dbReference type="Gene3D" id="3.40.50.960">
    <property type="entry name" value="Lumazine/riboflavin synthase"/>
    <property type="match status" value="1"/>
</dbReference>
<dbReference type="InterPro" id="IPR002180">
    <property type="entry name" value="LS/RS"/>
</dbReference>
<evidence type="ECO:0000256" key="7">
    <source>
        <dbReference type="HAMAP-Rule" id="MF_00178"/>
    </source>
</evidence>
<evidence type="ECO:0000256" key="2">
    <source>
        <dbReference type="ARBA" id="ARBA00007424"/>
    </source>
</evidence>
<evidence type="ECO:0000256" key="6">
    <source>
        <dbReference type="ARBA" id="ARBA00048785"/>
    </source>
</evidence>
<reference evidence="9 10" key="1">
    <citation type="submission" date="2020-03" db="EMBL/GenBank/DDBJ databases">
        <title>Metabolic flexibility allows generalist bacteria to become dominant in a frequently disturbed ecosystem.</title>
        <authorList>
            <person name="Chen Y.-J."/>
            <person name="Leung P.M."/>
            <person name="Bay S.K."/>
            <person name="Hugenholtz P."/>
            <person name="Kessler A.J."/>
            <person name="Shelley G."/>
            <person name="Waite D.W."/>
            <person name="Cook P.L."/>
            <person name="Greening C."/>
        </authorList>
    </citation>
    <scope>NUCLEOTIDE SEQUENCE [LARGE SCALE GENOMIC DNA]</scope>
    <source>
        <strain evidence="9">SS_bin_28</strain>
    </source>
</reference>
<dbReference type="GO" id="GO:0005829">
    <property type="term" value="C:cytosol"/>
    <property type="evidence" value="ECO:0007669"/>
    <property type="project" value="TreeGrafter"/>
</dbReference>
<dbReference type="HAMAP" id="MF_00178">
    <property type="entry name" value="Lumazine_synth"/>
    <property type="match status" value="1"/>
</dbReference>
<comment type="catalytic activity">
    <reaction evidence="6 7">
        <text>(2S)-2-hydroxy-3-oxobutyl phosphate + 5-amino-6-(D-ribitylamino)uracil = 6,7-dimethyl-8-(1-D-ribityl)lumazine + phosphate + 2 H2O + H(+)</text>
        <dbReference type="Rhea" id="RHEA:26152"/>
        <dbReference type="ChEBI" id="CHEBI:15377"/>
        <dbReference type="ChEBI" id="CHEBI:15378"/>
        <dbReference type="ChEBI" id="CHEBI:15934"/>
        <dbReference type="ChEBI" id="CHEBI:43474"/>
        <dbReference type="ChEBI" id="CHEBI:58201"/>
        <dbReference type="ChEBI" id="CHEBI:58830"/>
        <dbReference type="EC" id="2.5.1.78"/>
    </reaction>
</comment>
<comment type="function">
    <text evidence="7">Catalyzes the formation of 6,7-dimethyl-8-ribityllumazine by condensation of 5-amino-6-(D-ribitylamino)uracil with 3,4-dihydroxy-2-butanone 4-phosphate. This is the penultimate step in the biosynthesis of riboflavin.</text>
</comment>
<feature type="binding site" evidence="7">
    <location>
        <begin position="80"/>
        <end position="82"/>
    </location>
    <ligand>
        <name>5-amino-6-(D-ribitylamino)uracil</name>
        <dbReference type="ChEBI" id="CHEBI:15934"/>
    </ligand>
</feature>
<dbReference type="GO" id="GO:0000906">
    <property type="term" value="F:6,7-dimethyl-8-ribityllumazine synthase activity"/>
    <property type="evidence" value="ECO:0007669"/>
    <property type="project" value="UniProtKB-UniRule"/>
</dbReference>
<dbReference type="Proteomes" id="UP000547674">
    <property type="component" value="Unassembled WGS sequence"/>
</dbReference>
<keyword evidence="4 7" id="KW-0686">Riboflavin biosynthesis</keyword>
<dbReference type="PANTHER" id="PTHR21058:SF0">
    <property type="entry name" value="6,7-DIMETHYL-8-RIBITYLLUMAZINE SYNTHASE"/>
    <property type="match status" value="1"/>
</dbReference>
<feature type="binding site" evidence="7">
    <location>
        <position position="127"/>
    </location>
    <ligand>
        <name>(2S)-2-hydroxy-3-oxobutyl phosphate</name>
        <dbReference type="ChEBI" id="CHEBI:58830"/>
    </ligand>
</feature>
<comment type="caution">
    <text evidence="9">The sequence shown here is derived from an EMBL/GenBank/DDBJ whole genome shotgun (WGS) entry which is preliminary data.</text>
</comment>
<organism evidence="9 10">
    <name type="scientific">Eiseniibacteriota bacterium</name>
    <dbReference type="NCBI Taxonomy" id="2212470"/>
    <lineage>
        <taxon>Bacteria</taxon>
        <taxon>Candidatus Eiseniibacteriota</taxon>
    </lineage>
</organism>